<dbReference type="InterPro" id="IPR011990">
    <property type="entry name" value="TPR-like_helical_dom_sf"/>
</dbReference>
<dbReference type="PANTHER" id="PTHR15704">
    <property type="entry name" value="SUPERKILLER 3 PROTEIN-RELATED"/>
    <property type="match status" value="1"/>
</dbReference>
<dbReference type="Pfam" id="PF13181">
    <property type="entry name" value="TPR_8"/>
    <property type="match status" value="1"/>
</dbReference>
<keyword evidence="6" id="KW-1185">Reference proteome</keyword>
<dbReference type="Proteomes" id="UP000825381">
    <property type="component" value="Chromosome"/>
</dbReference>
<protein>
    <submittedName>
        <fullName evidence="5">Tetratricopeptide repeat protein</fullName>
    </submittedName>
</protein>
<dbReference type="SMART" id="SM00028">
    <property type="entry name" value="TPR"/>
    <property type="match status" value="4"/>
</dbReference>
<name>A0ABX8VDH3_9FLAO</name>
<feature type="repeat" description="TPR" evidence="3">
    <location>
        <begin position="312"/>
        <end position="345"/>
    </location>
</feature>
<keyword evidence="2 3" id="KW-0802">TPR repeat</keyword>
<evidence type="ECO:0000256" key="3">
    <source>
        <dbReference type="PROSITE-ProRule" id="PRU00339"/>
    </source>
</evidence>
<evidence type="ECO:0000256" key="2">
    <source>
        <dbReference type="ARBA" id="ARBA00022803"/>
    </source>
</evidence>
<sequence length="454" mass="52608">MNIRILFSGLTLSGLLLCPVITQAQQQEPDEIVLAQNEFEDNFYEAIKQKGIENYDKALQALQACIAINPNEPAIYNEVGINQLALKNFPEAEKAFLKATQLDPENRWYWQGLYDVYYAVQDWNKAITIVQKLTKWRKEFYEEDLVSLYMYTSQYDKAIALIDALDASVGESHKREMYKAQIMQNERYSKPKKEVLEAAIKKNPKEESNYLELIYLYSESNQEEKAEEVAKKLEKEIPDSDWAQVSLFKFHLNNNEGDKASKSLFRVLESNKIDRKIKHRAFNEFLIFVNNNPQFNDDLATAADYFEDDEFVNVPKEVGKFFFSKNDYTRAIAYFKKSLANNSDDIEAIELLLYAYNGSNQNEVLLKEAENYLDLYPTHARLYYLAGLACNNLGTFKKAKDWLEMGIDFVVEDTELEAGFNTELGRAYEGLGDTKQKESYFGKAERLLKSKKTR</sequence>
<feature type="chain" id="PRO_5046327470" evidence="4">
    <location>
        <begin position="25"/>
        <end position="454"/>
    </location>
</feature>
<dbReference type="PROSITE" id="PS50005">
    <property type="entry name" value="TPR"/>
    <property type="match status" value="2"/>
</dbReference>
<feature type="signal peptide" evidence="4">
    <location>
        <begin position="1"/>
        <end position="24"/>
    </location>
</feature>
<dbReference type="SUPFAM" id="SSF48452">
    <property type="entry name" value="TPR-like"/>
    <property type="match status" value="3"/>
</dbReference>
<accession>A0ABX8VDH3</accession>
<feature type="repeat" description="TPR" evidence="3">
    <location>
        <begin position="73"/>
        <end position="106"/>
    </location>
</feature>
<reference evidence="5 6" key="1">
    <citation type="submission" date="2021-07" db="EMBL/GenBank/DDBJ databases">
        <title>Flavobacterium WSW3-B6 sp.nov, isolated from seaweed.</title>
        <authorList>
            <person name="Muhammad N."/>
            <person name="Ho H."/>
            <person name="Lee Y.-J."/>
            <person name="Nguyen T."/>
            <person name="Ho J."/>
            <person name="Kim S.-G."/>
        </authorList>
    </citation>
    <scope>NUCLEOTIDE SEQUENCE [LARGE SCALE GENOMIC DNA]</scope>
    <source>
        <strain evidence="5 6">WSW3-B6</strain>
    </source>
</reference>
<dbReference type="Gene3D" id="1.25.40.10">
    <property type="entry name" value="Tetratricopeptide repeat domain"/>
    <property type="match status" value="3"/>
</dbReference>
<keyword evidence="4" id="KW-0732">Signal</keyword>
<evidence type="ECO:0000313" key="6">
    <source>
        <dbReference type="Proteomes" id="UP000825381"/>
    </source>
</evidence>
<organism evidence="5 6">
    <name type="scientific">Flavobacterium litorale</name>
    <dbReference type="NCBI Taxonomy" id="2856519"/>
    <lineage>
        <taxon>Bacteria</taxon>
        <taxon>Pseudomonadati</taxon>
        <taxon>Bacteroidota</taxon>
        <taxon>Flavobacteriia</taxon>
        <taxon>Flavobacteriales</taxon>
        <taxon>Flavobacteriaceae</taxon>
        <taxon>Flavobacterium</taxon>
    </lineage>
</organism>
<evidence type="ECO:0000256" key="1">
    <source>
        <dbReference type="ARBA" id="ARBA00022737"/>
    </source>
</evidence>
<dbReference type="PANTHER" id="PTHR15704:SF7">
    <property type="entry name" value="SUPERKILLER COMPLEX PROTEIN 3"/>
    <property type="match status" value="1"/>
</dbReference>
<proteinExistence type="predicted"/>
<dbReference type="Pfam" id="PF13432">
    <property type="entry name" value="TPR_16"/>
    <property type="match status" value="1"/>
</dbReference>
<evidence type="ECO:0000313" key="5">
    <source>
        <dbReference type="EMBL" id="QYJ69096.1"/>
    </source>
</evidence>
<dbReference type="EMBL" id="CP080429">
    <property type="protein sequence ID" value="QYJ69096.1"/>
    <property type="molecule type" value="Genomic_DNA"/>
</dbReference>
<dbReference type="InterPro" id="IPR039226">
    <property type="entry name" value="Ski3/TTC37"/>
</dbReference>
<evidence type="ECO:0000256" key="4">
    <source>
        <dbReference type="SAM" id="SignalP"/>
    </source>
</evidence>
<dbReference type="InterPro" id="IPR019734">
    <property type="entry name" value="TPR_rpt"/>
</dbReference>
<dbReference type="RefSeq" id="WP_220641431.1">
    <property type="nucleotide sequence ID" value="NZ_CP080429.1"/>
</dbReference>
<keyword evidence="1" id="KW-0677">Repeat</keyword>
<gene>
    <name evidence="5" type="ORF">K1I41_04190</name>
</gene>